<proteinExistence type="predicted"/>
<dbReference type="InterPro" id="IPR050821">
    <property type="entry name" value="Cytosolic_carboxypeptidase"/>
</dbReference>
<dbReference type="AlphaFoldDB" id="A0A662YWP0"/>
<organism evidence="3 4">
    <name type="scientific">Acipenser ruthenus</name>
    <name type="common">Sterlet sturgeon</name>
    <dbReference type="NCBI Taxonomy" id="7906"/>
    <lineage>
        <taxon>Eukaryota</taxon>
        <taxon>Metazoa</taxon>
        <taxon>Chordata</taxon>
        <taxon>Craniata</taxon>
        <taxon>Vertebrata</taxon>
        <taxon>Euteleostomi</taxon>
        <taxon>Actinopterygii</taxon>
        <taxon>Chondrostei</taxon>
        <taxon>Acipenseriformes</taxon>
        <taxon>Acipenseridae</taxon>
        <taxon>Acipenser</taxon>
    </lineage>
</organism>
<evidence type="ECO:0000313" key="3">
    <source>
        <dbReference type="EMBL" id="RXN00923.1"/>
    </source>
</evidence>
<dbReference type="Proteomes" id="UP000289886">
    <property type="component" value="Unassembled WGS sequence"/>
</dbReference>
<keyword evidence="4" id="KW-1185">Reference proteome</keyword>
<name>A0A662YWP0_ACIRT</name>
<evidence type="ECO:0000256" key="2">
    <source>
        <dbReference type="SAM" id="MobiDB-lite"/>
    </source>
</evidence>
<dbReference type="InterPro" id="IPR018247">
    <property type="entry name" value="EF_Hand_1_Ca_BS"/>
</dbReference>
<dbReference type="Gene3D" id="2.60.40.3120">
    <property type="match status" value="1"/>
</dbReference>
<evidence type="ECO:0000313" key="4">
    <source>
        <dbReference type="Proteomes" id="UP000289886"/>
    </source>
</evidence>
<feature type="compositionally biased region" description="Basic and acidic residues" evidence="2">
    <location>
        <begin position="1"/>
        <end position="28"/>
    </location>
</feature>
<keyword evidence="3" id="KW-0645">Protease</keyword>
<comment type="cofactor">
    <cofactor evidence="1">
        <name>Zn(2+)</name>
        <dbReference type="ChEBI" id="CHEBI:29105"/>
    </cofactor>
</comment>
<reference evidence="3 4" key="1">
    <citation type="submission" date="2019-01" db="EMBL/GenBank/DDBJ databases">
        <title>Draft Genome and Complete Hox-Cluster Characterization of the Sterlet Sturgeon (Acipenser ruthenus).</title>
        <authorList>
            <person name="Wei Q."/>
        </authorList>
    </citation>
    <scope>NUCLEOTIDE SEQUENCE [LARGE SCALE GENOMIC DNA]</scope>
    <source>
        <strain evidence="3">WHYD16114868_AA</strain>
        <tissue evidence="3">Blood</tissue>
    </source>
</reference>
<dbReference type="PANTHER" id="PTHR12756">
    <property type="entry name" value="CYTOSOLIC CARBOXYPEPTIDASE"/>
    <property type="match status" value="1"/>
</dbReference>
<comment type="caution">
    <text evidence="3">The sequence shown here is derived from an EMBL/GenBank/DDBJ whole genome shotgun (WGS) entry which is preliminary data.</text>
</comment>
<dbReference type="PANTHER" id="PTHR12756:SF9">
    <property type="entry name" value="CYTOSOLIC CARBOXYPEPTIDASE 6"/>
    <property type="match status" value="1"/>
</dbReference>
<keyword evidence="3" id="KW-0378">Hydrolase</keyword>
<dbReference type="GO" id="GO:0004180">
    <property type="term" value="F:carboxypeptidase activity"/>
    <property type="evidence" value="ECO:0007669"/>
    <property type="project" value="UniProtKB-KW"/>
</dbReference>
<accession>A0A662YWP0</accession>
<protein>
    <submittedName>
        <fullName evidence="3">Cytosolic carboxypeptidase 6</fullName>
    </submittedName>
</protein>
<keyword evidence="3" id="KW-0121">Carboxypeptidase</keyword>
<dbReference type="EMBL" id="SCEB01000110">
    <property type="protein sequence ID" value="RXN00923.1"/>
    <property type="molecule type" value="Genomic_DNA"/>
</dbReference>
<sequence>MRKLEKLQESQRALESEAEARRRTKEEAEALGQEAKEKHRSAWNGRGGKEADVLVGFCCDSAVVLLLVVLQSCRLPRGKSRNPKLFVEPDSDHSGVISAPEVQALPKLDGDADGTVTETEARKTGGGAFNGFWATPPFPWYQTQRPAVGDLSPPRDVCVTVTTRRQRRVTMCVLCKMERKMEENVRDPDTGSEAGGEDSLVGNVSKLQVTPPGYTGLPRKGHLVFDACFESGNLGRVDYISEFEFDLFIRPDTCNPRFRVWFNFSVENVRESQGYFLTD</sequence>
<evidence type="ECO:0000256" key="1">
    <source>
        <dbReference type="ARBA" id="ARBA00001947"/>
    </source>
</evidence>
<feature type="region of interest" description="Disordered" evidence="2">
    <location>
        <begin position="1"/>
        <end position="45"/>
    </location>
</feature>
<gene>
    <name evidence="3" type="ORF">EOD39_8381</name>
</gene>
<dbReference type="PROSITE" id="PS00018">
    <property type="entry name" value="EF_HAND_1"/>
    <property type="match status" value="1"/>
</dbReference>